<keyword evidence="2" id="KW-1185">Reference proteome</keyword>
<evidence type="ECO:0000313" key="2">
    <source>
        <dbReference type="Proteomes" id="UP001219568"/>
    </source>
</evidence>
<dbReference type="Proteomes" id="UP001219568">
    <property type="component" value="Unassembled WGS sequence"/>
</dbReference>
<gene>
    <name evidence="1" type="ORF">N7460_007939</name>
</gene>
<name>A0AAD6I983_PENCN</name>
<comment type="caution">
    <text evidence="1">The sequence shown here is derived from an EMBL/GenBank/DDBJ whole genome shotgun (WGS) entry which is preliminary data.</text>
</comment>
<reference evidence="1" key="1">
    <citation type="journal article" date="2023" name="IMA Fungus">
        <title>Comparative genomic study of the Penicillium genus elucidates a diverse pangenome and 15 lateral gene transfer events.</title>
        <authorList>
            <person name="Petersen C."/>
            <person name="Sorensen T."/>
            <person name="Nielsen M.R."/>
            <person name="Sondergaard T.E."/>
            <person name="Sorensen J.L."/>
            <person name="Fitzpatrick D.A."/>
            <person name="Frisvad J.C."/>
            <person name="Nielsen K.L."/>
        </authorList>
    </citation>
    <scope>NUCLEOTIDE SEQUENCE</scope>
    <source>
        <strain evidence="1">IBT 15450</strain>
    </source>
</reference>
<accession>A0AAD6I983</accession>
<organism evidence="1 2">
    <name type="scientific">Penicillium canescens</name>
    <dbReference type="NCBI Taxonomy" id="5083"/>
    <lineage>
        <taxon>Eukaryota</taxon>
        <taxon>Fungi</taxon>
        <taxon>Dikarya</taxon>
        <taxon>Ascomycota</taxon>
        <taxon>Pezizomycotina</taxon>
        <taxon>Eurotiomycetes</taxon>
        <taxon>Eurotiomycetidae</taxon>
        <taxon>Eurotiales</taxon>
        <taxon>Aspergillaceae</taxon>
        <taxon>Penicillium</taxon>
    </lineage>
</organism>
<evidence type="ECO:0000313" key="1">
    <source>
        <dbReference type="EMBL" id="KAJ6038168.1"/>
    </source>
</evidence>
<reference evidence="1" key="2">
    <citation type="submission" date="2023-01" db="EMBL/GenBank/DDBJ databases">
        <authorList>
            <person name="Petersen C."/>
        </authorList>
    </citation>
    <scope>NUCLEOTIDE SEQUENCE</scope>
    <source>
        <strain evidence="1">IBT 15450</strain>
    </source>
</reference>
<dbReference type="AlphaFoldDB" id="A0AAD6I983"/>
<sequence>DISNLIGSQTLLTSVSQVSSLTAPPSLLRVCLPLQQYWVLYSSKPSSEMDESRKSFTLSVGTGKNIWDNFNQVAHEKTGKPKVMCTTCLCTLVHPRYRRPESSPMNAHMKAGPCTRKPTQRVDQLLKQMTSSLPLTDPSESLSIRCSRI</sequence>
<feature type="non-terminal residue" evidence="1">
    <location>
        <position position="149"/>
    </location>
</feature>
<protein>
    <submittedName>
        <fullName evidence="1">Uncharacterized protein</fullName>
    </submittedName>
</protein>
<dbReference type="EMBL" id="JAQJZL010000009">
    <property type="protein sequence ID" value="KAJ6038168.1"/>
    <property type="molecule type" value="Genomic_DNA"/>
</dbReference>
<proteinExistence type="predicted"/>